<evidence type="ECO:0000313" key="1">
    <source>
        <dbReference type="EMBL" id="GAA3070491.1"/>
    </source>
</evidence>
<accession>A0ABP6M0G9</accession>
<name>A0ABP6M0G9_9ACTN</name>
<sequence>MVVMYGKQYLVALHGQGDELVLHTLPWADEIRNPDQALPMLPSRSSGKGRAHQFVCRPWPLSSDLGRPRDGPAPAALG</sequence>
<organism evidence="1 2">
    <name type="scientific">Streptomyces glomeratus</name>
    <dbReference type="NCBI Taxonomy" id="284452"/>
    <lineage>
        <taxon>Bacteria</taxon>
        <taxon>Bacillati</taxon>
        <taxon>Actinomycetota</taxon>
        <taxon>Actinomycetes</taxon>
        <taxon>Kitasatosporales</taxon>
        <taxon>Streptomycetaceae</taxon>
        <taxon>Streptomyces</taxon>
    </lineage>
</organism>
<dbReference type="Proteomes" id="UP001501532">
    <property type="component" value="Unassembled WGS sequence"/>
</dbReference>
<proteinExistence type="predicted"/>
<evidence type="ECO:0000313" key="2">
    <source>
        <dbReference type="Proteomes" id="UP001501532"/>
    </source>
</evidence>
<dbReference type="RefSeq" id="WP_234520169.1">
    <property type="nucleotide sequence ID" value="NZ_BAAAUF010000067.1"/>
</dbReference>
<dbReference type="EMBL" id="BAAAUF010000067">
    <property type="protein sequence ID" value="GAA3070491.1"/>
    <property type="molecule type" value="Genomic_DNA"/>
</dbReference>
<keyword evidence="2" id="KW-1185">Reference proteome</keyword>
<reference evidence="2" key="1">
    <citation type="journal article" date="2019" name="Int. J. Syst. Evol. Microbiol.">
        <title>The Global Catalogue of Microorganisms (GCM) 10K type strain sequencing project: providing services to taxonomists for standard genome sequencing and annotation.</title>
        <authorList>
            <consortium name="The Broad Institute Genomics Platform"/>
            <consortium name="The Broad Institute Genome Sequencing Center for Infectious Disease"/>
            <person name="Wu L."/>
            <person name="Ma J."/>
        </authorList>
    </citation>
    <scope>NUCLEOTIDE SEQUENCE [LARGE SCALE GENOMIC DNA]</scope>
    <source>
        <strain evidence="2">JCM 9091</strain>
    </source>
</reference>
<comment type="caution">
    <text evidence="1">The sequence shown here is derived from an EMBL/GenBank/DDBJ whole genome shotgun (WGS) entry which is preliminary data.</text>
</comment>
<protein>
    <submittedName>
        <fullName evidence="1">Uncharacterized protein</fullName>
    </submittedName>
</protein>
<gene>
    <name evidence="1" type="ORF">GCM10010448_61870</name>
</gene>